<evidence type="ECO:0000313" key="11">
    <source>
        <dbReference type="Proteomes" id="UP000024635"/>
    </source>
</evidence>
<name>A0A016T146_9BILA</name>
<evidence type="ECO:0000256" key="2">
    <source>
        <dbReference type="ARBA" id="ARBA00012169"/>
    </source>
</evidence>
<comment type="caution">
    <text evidence="10">The sequence shown here is derived from an EMBL/GenBank/DDBJ whole genome shotgun (WGS) entry which is preliminary data.</text>
</comment>
<dbReference type="InterPro" id="IPR011009">
    <property type="entry name" value="Kinase-like_dom_sf"/>
</dbReference>
<dbReference type="AlphaFoldDB" id="A0A016T146"/>
<dbReference type="InterPro" id="IPR000403">
    <property type="entry name" value="PI3/4_kinase_cat_dom"/>
</dbReference>
<dbReference type="PROSITE" id="PS50290">
    <property type="entry name" value="PI3_4_KINASE_3"/>
    <property type="match status" value="1"/>
</dbReference>
<organism evidence="10 11">
    <name type="scientific">Ancylostoma ceylanicum</name>
    <dbReference type="NCBI Taxonomy" id="53326"/>
    <lineage>
        <taxon>Eukaryota</taxon>
        <taxon>Metazoa</taxon>
        <taxon>Ecdysozoa</taxon>
        <taxon>Nematoda</taxon>
        <taxon>Chromadorea</taxon>
        <taxon>Rhabditida</taxon>
        <taxon>Rhabditina</taxon>
        <taxon>Rhabditomorpha</taxon>
        <taxon>Strongyloidea</taxon>
        <taxon>Ancylostomatidae</taxon>
        <taxon>Ancylostomatinae</taxon>
        <taxon>Ancylostoma</taxon>
    </lineage>
</organism>
<feature type="compositionally biased region" description="Basic and acidic residues" evidence="8">
    <location>
        <begin position="1053"/>
        <end position="1069"/>
    </location>
</feature>
<feature type="region of interest" description="Disordered" evidence="8">
    <location>
        <begin position="96"/>
        <end position="115"/>
    </location>
</feature>
<dbReference type="GO" id="GO:0043625">
    <property type="term" value="C:delta DNA polymerase complex"/>
    <property type="evidence" value="ECO:0007669"/>
    <property type="project" value="InterPro"/>
</dbReference>
<evidence type="ECO:0000256" key="8">
    <source>
        <dbReference type="SAM" id="MobiDB-lite"/>
    </source>
</evidence>
<dbReference type="Pfam" id="PF00454">
    <property type="entry name" value="PI3_PI4_kinase"/>
    <property type="match status" value="1"/>
</dbReference>
<comment type="subcellular location">
    <subcellularLocation>
        <location evidence="1">Mitochondrion outer membrane</location>
        <topology evidence="1">Peripheral membrane protein</topology>
    </subcellularLocation>
    <subcellularLocation>
        <location evidence="6">Rough endoplasmic reticulum membrane</location>
        <topology evidence="6">Peripheral membrane protein</topology>
    </subcellularLocation>
</comment>
<gene>
    <name evidence="10" type="primary">Acey_s0151.g2801</name>
    <name evidence="10" type="synonym">Acey-F35H12.4</name>
    <name evidence="10" type="ORF">Y032_0151g2801</name>
</gene>
<feature type="region of interest" description="Disordered" evidence="8">
    <location>
        <begin position="458"/>
        <end position="482"/>
    </location>
</feature>
<dbReference type="PANTHER" id="PTHR10048">
    <property type="entry name" value="PHOSPHATIDYLINOSITOL KINASE"/>
    <property type="match status" value="1"/>
</dbReference>
<dbReference type="Pfam" id="PF09507">
    <property type="entry name" value="CDC27"/>
    <property type="match status" value="1"/>
</dbReference>
<dbReference type="EC" id="2.7.1.67" evidence="2"/>
<dbReference type="PANTHER" id="PTHR10048:SF22">
    <property type="entry name" value="PHOSPHATIDYLINOSITOL 4-KINASE BETA"/>
    <property type="match status" value="1"/>
</dbReference>
<dbReference type="GO" id="GO:0005741">
    <property type="term" value="C:mitochondrial outer membrane"/>
    <property type="evidence" value="ECO:0007669"/>
    <property type="project" value="UniProtKB-SubCell"/>
</dbReference>
<comment type="catalytic activity">
    <reaction evidence="5">
        <text>a 1,2-diacyl-sn-glycero-3-phospho-(1D-myo-inositol) + ATP = a 1,2-diacyl-sn-glycero-3-phospho-(1D-myo-inositol 4-phosphate) + ADP + H(+)</text>
        <dbReference type="Rhea" id="RHEA:19877"/>
        <dbReference type="ChEBI" id="CHEBI:15378"/>
        <dbReference type="ChEBI" id="CHEBI:30616"/>
        <dbReference type="ChEBI" id="CHEBI:57880"/>
        <dbReference type="ChEBI" id="CHEBI:58178"/>
        <dbReference type="ChEBI" id="CHEBI:456216"/>
        <dbReference type="EC" id="2.7.1.67"/>
    </reaction>
    <physiologicalReaction direction="left-to-right" evidence="5">
        <dbReference type="Rhea" id="RHEA:19878"/>
    </physiologicalReaction>
</comment>
<dbReference type="InterPro" id="IPR019038">
    <property type="entry name" value="POLD3"/>
</dbReference>
<dbReference type="InterPro" id="IPR057754">
    <property type="entry name" value="PI4-kinase_beta/PIK1_cat"/>
</dbReference>
<dbReference type="Pfam" id="PF21245">
    <property type="entry name" value="PI4KB-PIK1_PIK"/>
    <property type="match status" value="1"/>
</dbReference>
<dbReference type="GO" id="GO:0048015">
    <property type="term" value="P:phosphatidylinositol-mediated signaling"/>
    <property type="evidence" value="ECO:0007669"/>
    <property type="project" value="TreeGrafter"/>
</dbReference>
<dbReference type="GO" id="GO:0046854">
    <property type="term" value="P:phosphatidylinositol phosphate biosynthetic process"/>
    <property type="evidence" value="ECO:0007669"/>
    <property type="project" value="InterPro"/>
</dbReference>
<dbReference type="GO" id="GO:0004430">
    <property type="term" value="F:1-phosphatidylinositol 4-kinase activity"/>
    <property type="evidence" value="ECO:0007669"/>
    <property type="project" value="UniProtKB-EC"/>
</dbReference>
<dbReference type="EMBL" id="JARK01001487">
    <property type="protein sequence ID" value="EYB96299.1"/>
    <property type="molecule type" value="Genomic_DNA"/>
</dbReference>
<proteinExistence type="predicted"/>
<dbReference type="Gene3D" id="3.90.1030.20">
    <property type="entry name" value="DNA polymerase delta, p66 (Cdc27) subunit, wHTH domain"/>
    <property type="match status" value="1"/>
</dbReference>
<dbReference type="InterPro" id="IPR041913">
    <property type="entry name" value="POLD3_sf"/>
</dbReference>
<keyword evidence="4" id="KW-0418">Kinase</keyword>
<evidence type="ECO:0000256" key="1">
    <source>
        <dbReference type="ARBA" id="ARBA00004450"/>
    </source>
</evidence>
<dbReference type="OrthoDB" id="10264149at2759"/>
<evidence type="ECO:0000256" key="5">
    <source>
        <dbReference type="ARBA" id="ARBA00036767"/>
    </source>
</evidence>
<protein>
    <recommendedName>
        <fullName evidence="7">Phosphatidylinositol 4-kinase beta</fullName>
        <ecNumber evidence="2">2.7.1.67</ecNumber>
    </recommendedName>
</protein>
<keyword evidence="3" id="KW-0808">Transferase</keyword>
<dbReference type="GO" id="GO:0006260">
    <property type="term" value="P:DNA replication"/>
    <property type="evidence" value="ECO:0007669"/>
    <property type="project" value="InterPro"/>
</dbReference>
<dbReference type="SUPFAM" id="SSF56112">
    <property type="entry name" value="Protein kinase-like (PK-like)"/>
    <property type="match status" value="1"/>
</dbReference>
<dbReference type="STRING" id="53326.A0A016T146"/>
<feature type="domain" description="PI3K/PI4K catalytic" evidence="9">
    <location>
        <begin position="547"/>
        <end position="825"/>
    </location>
</feature>
<evidence type="ECO:0000256" key="7">
    <source>
        <dbReference type="ARBA" id="ARBA00039877"/>
    </source>
</evidence>
<dbReference type="Gene3D" id="1.10.1070.11">
    <property type="entry name" value="Phosphatidylinositol 3-/4-kinase, catalytic domain"/>
    <property type="match status" value="1"/>
</dbReference>
<keyword evidence="11" id="KW-1185">Reference proteome</keyword>
<dbReference type="Gene3D" id="3.30.1010.10">
    <property type="entry name" value="Phosphatidylinositol 3-kinase Catalytic Subunit, Chain A, domain 4"/>
    <property type="match status" value="1"/>
</dbReference>
<feature type="compositionally biased region" description="Polar residues" evidence="8">
    <location>
        <begin position="463"/>
        <end position="482"/>
    </location>
</feature>
<dbReference type="InterPro" id="IPR049160">
    <property type="entry name" value="PI4KB-PIK1_PIK"/>
</dbReference>
<evidence type="ECO:0000256" key="6">
    <source>
        <dbReference type="ARBA" id="ARBA00037860"/>
    </source>
</evidence>
<dbReference type="FunFam" id="1.10.1070.11:FF:000016">
    <property type="entry name" value="PIK1p Phosphatidylinositol 4-kinase"/>
    <property type="match status" value="1"/>
</dbReference>
<feature type="region of interest" description="Disordered" evidence="8">
    <location>
        <begin position="1014"/>
        <end position="1092"/>
    </location>
</feature>
<evidence type="ECO:0000313" key="10">
    <source>
        <dbReference type="EMBL" id="EYB96299.1"/>
    </source>
</evidence>
<dbReference type="InterPro" id="IPR036940">
    <property type="entry name" value="PI3/4_kinase_cat_sf"/>
</dbReference>
<dbReference type="SMART" id="SM00146">
    <property type="entry name" value="PI3Kc"/>
    <property type="match status" value="1"/>
</dbReference>
<reference evidence="11" key="1">
    <citation type="journal article" date="2015" name="Nat. Genet.">
        <title>The genome and transcriptome of the zoonotic hookworm Ancylostoma ceylanicum identify infection-specific gene families.</title>
        <authorList>
            <person name="Schwarz E.M."/>
            <person name="Hu Y."/>
            <person name="Antoshechkin I."/>
            <person name="Miller M.M."/>
            <person name="Sternberg P.W."/>
            <person name="Aroian R.V."/>
        </authorList>
    </citation>
    <scope>NUCLEOTIDE SEQUENCE</scope>
    <source>
        <strain evidence="11">HY135</strain>
    </source>
</reference>
<evidence type="ECO:0000256" key="3">
    <source>
        <dbReference type="ARBA" id="ARBA00022679"/>
    </source>
</evidence>
<feature type="region of interest" description="Disordered" evidence="8">
    <location>
        <begin position="527"/>
        <end position="552"/>
    </location>
</feature>
<dbReference type="CDD" id="cd05168">
    <property type="entry name" value="PI4Kc_III_beta"/>
    <property type="match status" value="1"/>
</dbReference>
<accession>A0A016T146</accession>
<sequence>MDSFSLSPDCQHSATGLCSKCTLNQTFSISKAEERHQRNLSNGSAKLSNSIPNPPASMHHVYLAPDEFVSFPKLPVQTLQLQEDSLQPQADEVEIPHADEVEIPREKQNETPDEDVHVDKNCDAISTTCPLVEPPSLLMRLFESAHFTPAIAVKYLFSCSEKGAKQYLGKKLFAFHAADMDFFVPQLISLYINDKEVASAIHLYIEERCKQSLHFALICVWLLESLGVDRLRIKDRAFAHGDILRRMILNEFKPPKPIDSLKKYTCLNDRPGCLSNGSLLNPENLNSGLQLTRSESAATSLRFLSPANLSGDRTLDSGCRCFEDDDVTDCICGASAMNVQKDFVSWLVRIGDNLREEPTKGEKTRRLVSELLVLNMHLPARVWIPLCEGHIVLNIPPTNSCVLNSKDKAPYCIFVEVLRCSDVRRVRLPKRPATGEDCSHMPLRDFSSSSIASLDESLRKSSDTILPTPTSSDFQSPDYSTQHSVDVGIDATESPWDTVSVDSCASEPVLRGSSGISHRLRQWVKRPGRRRQMRAHPDDPSASTMSEPWDEKKERIRQASPYGRLPGWDLLPVIVKSGDDLMQELLAYQLLVTLKEIWEEEEVPLYLRPYKIVVTSPDSGMIEPILDACSLHQIKRNQSAVYREEGKSEEPSLEAHFIDSFGPKGSSSYLQAQQNFVHSCAAYSLVCYFLQVKDRHNGNILIDADGHLIHIDFGFILSISPRNLGFETSPFKLTSELIGVMGGIDSDLYFYYKTLLLRGIIAARKHHERVMTIVQIMSKGSQLPCFRGGAAMLRALKGRFHMTYTDIELQKLVDSLVEQSRDSLTTRLYDNFQYYTNELIMEGMLMNMIVDEHRVVTAVTISRKLDIMADEANRAMAEFYEKYKGQNDIWASFVVTGSCEKFGVSVLSTVVCREEDLERVKTQFKTVESVKLFSLQTVKIEDLNSLLAGDRLEDHKFFRTDADRTVMRSRLVQQCSEELSEMLQSGNSDVLLAMKHLLVSPSVYLFHYLQGMKSPPRHNSGPSPKKNEPQQQQKMDNLFKKACQRQKTPKNTPVKEARKSPWSNKKDTDDSNDAAMGDSADSLDGAPSQNTS</sequence>
<dbReference type="InterPro" id="IPR015433">
    <property type="entry name" value="PI3/4_kinase"/>
</dbReference>
<dbReference type="Proteomes" id="UP000024635">
    <property type="component" value="Unassembled WGS sequence"/>
</dbReference>
<evidence type="ECO:0000256" key="4">
    <source>
        <dbReference type="ARBA" id="ARBA00022777"/>
    </source>
</evidence>
<evidence type="ECO:0000259" key="9">
    <source>
        <dbReference type="PROSITE" id="PS50290"/>
    </source>
</evidence>
<dbReference type="GO" id="GO:0030867">
    <property type="term" value="C:rough endoplasmic reticulum membrane"/>
    <property type="evidence" value="ECO:0007669"/>
    <property type="project" value="UniProtKB-SubCell"/>
</dbReference>